<dbReference type="Gene3D" id="2.70.40.10">
    <property type="match status" value="1"/>
</dbReference>
<dbReference type="GO" id="GO:0006229">
    <property type="term" value="P:dUTP biosynthetic process"/>
    <property type="evidence" value="ECO:0007669"/>
    <property type="project" value="InterPro"/>
</dbReference>
<dbReference type="STRING" id="1618572.UT17_C0010G0010"/>
<dbReference type="PANTHER" id="PTHR42680:SF3">
    <property type="entry name" value="DCTP DEAMINASE"/>
    <property type="match status" value="1"/>
</dbReference>
<keyword evidence="2" id="KW-0546">Nucleotide metabolism</keyword>
<evidence type="ECO:0000256" key="1">
    <source>
        <dbReference type="ARBA" id="ARBA00022801"/>
    </source>
</evidence>
<organism evidence="3 4">
    <name type="scientific">Candidatus Woesebacteria bacterium GW2011_GWB1_39_10</name>
    <dbReference type="NCBI Taxonomy" id="1618572"/>
    <lineage>
        <taxon>Bacteria</taxon>
        <taxon>Candidatus Woeseibacteriota</taxon>
    </lineage>
</organism>
<evidence type="ECO:0000256" key="2">
    <source>
        <dbReference type="ARBA" id="ARBA00023080"/>
    </source>
</evidence>
<dbReference type="AlphaFoldDB" id="A0A0G0PPU2"/>
<dbReference type="InterPro" id="IPR033704">
    <property type="entry name" value="dUTPase_trimeric"/>
</dbReference>
<keyword evidence="1" id="KW-0378">Hydrolase</keyword>
<sequence length="179" mass="20532">MILTGSEIIKQVHRGTIFIDPFNIDLVNPNSYNYRLGEYLIELKSKIIDLKRDQKFKRIKIPDNGYVLLPSKFYLGSTTEIIGSDKYVPSLIGRSSLGRLGLFLQITADLGHIGTKHRWTLELACVQPIRIYSRMKIGQVSFWEPKGLNLLKGKKYINQKLNYSSFSDPKMSIFSKMLS</sequence>
<name>A0A0G0PPU2_9BACT</name>
<evidence type="ECO:0000313" key="4">
    <source>
        <dbReference type="Proteomes" id="UP000034774"/>
    </source>
</evidence>
<evidence type="ECO:0000313" key="3">
    <source>
        <dbReference type="EMBL" id="KKQ91376.1"/>
    </source>
</evidence>
<dbReference type="InterPro" id="IPR011962">
    <property type="entry name" value="dCTP_deaminase"/>
</dbReference>
<dbReference type="EMBL" id="LBVU01000010">
    <property type="protein sequence ID" value="KKQ91376.1"/>
    <property type="molecule type" value="Genomic_DNA"/>
</dbReference>
<dbReference type="SUPFAM" id="SSF51283">
    <property type="entry name" value="dUTPase-like"/>
    <property type="match status" value="1"/>
</dbReference>
<dbReference type="InterPro" id="IPR036157">
    <property type="entry name" value="dUTPase-like_sf"/>
</dbReference>
<dbReference type="Proteomes" id="UP000034774">
    <property type="component" value="Unassembled WGS sequence"/>
</dbReference>
<evidence type="ECO:0008006" key="5">
    <source>
        <dbReference type="Google" id="ProtNLM"/>
    </source>
</evidence>
<reference evidence="3 4" key="1">
    <citation type="journal article" date="2015" name="Nature">
        <title>rRNA introns, odd ribosomes, and small enigmatic genomes across a large radiation of phyla.</title>
        <authorList>
            <person name="Brown C.T."/>
            <person name="Hug L.A."/>
            <person name="Thomas B.C."/>
            <person name="Sharon I."/>
            <person name="Castelle C.J."/>
            <person name="Singh A."/>
            <person name="Wilkins M.J."/>
            <person name="Williams K.H."/>
            <person name="Banfield J.F."/>
        </authorList>
    </citation>
    <scope>NUCLEOTIDE SEQUENCE [LARGE SCALE GENOMIC DNA]</scope>
</reference>
<dbReference type="GO" id="GO:0015949">
    <property type="term" value="P:nucleobase-containing small molecule interconversion"/>
    <property type="evidence" value="ECO:0007669"/>
    <property type="project" value="TreeGrafter"/>
</dbReference>
<dbReference type="Pfam" id="PF22769">
    <property type="entry name" value="DCD"/>
    <property type="match status" value="1"/>
</dbReference>
<dbReference type="PANTHER" id="PTHR42680">
    <property type="entry name" value="DCTP DEAMINASE"/>
    <property type="match status" value="1"/>
</dbReference>
<proteinExistence type="predicted"/>
<dbReference type="GO" id="GO:0008829">
    <property type="term" value="F:dCTP deaminase activity"/>
    <property type="evidence" value="ECO:0007669"/>
    <property type="project" value="InterPro"/>
</dbReference>
<dbReference type="PATRIC" id="fig|1618572.3.peg.1170"/>
<gene>
    <name evidence="3" type="ORF">UT17_C0010G0010</name>
</gene>
<dbReference type="CDD" id="cd07557">
    <property type="entry name" value="trimeric_dUTPase"/>
    <property type="match status" value="1"/>
</dbReference>
<protein>
    <recommendedName>
        <fullName evidence="5">Deoxycytidine triphosphate deaminase</fullName>
    </recommendedName>
</protein>
<accession>A0A0G0PPU2</accession>
<comment type="caution">
    <text evidence="3">The sequence shown here is derived from an EMBL/GenBank/DDBJ whole genome shotgun (WGS) entry which is preliminary data.</text>
</comment>